<sequence length="140" mass="15046">MAARSSASRRTAARAALSASRAARSSRSSRPDGLALLDGEHQRQGRDEPLVRRLGDEGTLADAGLHQAQHAQGRERLAHGRPADAELLGELPLRRQPVPRAKRALLHHAGDLVHDLLVDALAADPLKPSHVRSSVPLPRC</sequence>
<name>A0A1Y2T845_SYMTR</name>
<comment type="caution">
    <text evidence="2">The sequence shown here is derived from an EMBL/GenBank/DDBJ whole genome shotgun (WGS) entry which is preliminary data.</text>
</comment>
<dbReference type="Proteomes" id="UP000194267">
    <property type="component" value="Unassembled WGS sequence"/>
</dbReference>
<feature type="compositionally biased region" description="Low complexity" evidence="1">
    <location>
        <begin position="1"/>
        <end position="28"/>
    </location>
</feature>
<evidence type="ECO:0000313" key="2">
    <source>
        <dbReference type="EMBL" id="OTA41914.1"/>
    </source>
</evidence>
<organism evidence="2 3">
    <name type="scientific">Symbiobacterium thermophilum</name>
    <dbReference type="NCBI Taxonomy" id="2734"/>
    <lineage>
        <taxon>Bacteria</taxon>
        <taxon>Bacillati</taxon>
        <taxon>Bacillota</taxon>
        <taxon>Clostridia</taxon>
        <taxon>Eubacteriales</taxon>
        <taxon>Symbiobacteriaceae</taxon>
        <taxon>Symbiobacterium</taxon>
    </lineage>
</organism>
<dbReference type="EMBL" id="LWLV01000154">
    <property type="protein sequence ID" value="OTA41914.1"/>
    <property type="molecule type" value="Genomic_DNA"/>
</dbReference>
<protein>
    <submittedName>
        <fullName evidence="2">Uncharacterized protein</fullName>
    </submittedName>
</protein>
<evidence type="ECO:0000256" key="1">
    <source>
        <dbReference type="SAM" id="MobiDB-lite"/>
    </source>
</evidence>
<proteinExistence type="predicted"/>
<reference evidence="3" key="1">
    <citation type="submission" date="2016-04" db="EMBL/GenBank/DDBJ databases">
        <authorList>
            <person name="Antunes L.P."/>
            <person name="Martins L.F."/>
            <person name="Pereira R.V."/>
            <person name="Thomas A.M."/>
            <person name="Barbosa D."/>
            <person name="Nascimento L."/>
            <person name="Silva G.M."/>
            <person name="Condomitti G.W."/>
            <person name="Digiampietri L.A."/>
            <person name="Lombardi K.C."/>
            <person name="Ramos P.L."/>
            <person name="Quaggio R.B."/>
            <person name="Oliveira J.C."/>
            <person name="Pascon R.C."/>
            <person name="Cruz J.B."/>
            <person name="Silva A.M."/>
            <person name="Setubal J.C."/>
        </authorList>
    </citation>
    <scope>NUCLEOTIDE SEQUENCE [LARGE SCALE GENOMIC DNA]</scope>
</reference>
<accession>A0A1Y2T845</accession>
<feature type="compositionally biased region" description="Basic and acidic residues" evidence="1">
    <location>
        <begin position="38"/>
        <end position="50"/>
    </location>
</feature>
<evidence type="ECO:0000313" key="3">
    <source>
        <dbReference type="Proteomes" id="UP000194267"/>
    </source>
</evidence>
<feature type="region of interest" description="Disordered" evidence="1">
    <location>
        <begin position="1"/>
        <end position="50"/>
    </location>
</feature>
<gene>
    <name evidence="2" type="ORF">A6D92_02850</name>
</gene>
<dbReference type="AlphaFoldDB" id="A0A1Y2T845"/>